<protein>
    <submittedName>
        <fullName evidence="8">Simple sugar transport system permease protein</fullName>
    </submittedName>
</protein>
<dbReference type="RefSeq" id="WP_133869660.1">
    <property type="nucleotide sequence ID" value="NZ_SOAU01000001.1"/>
</dbReference>
<feature type="transmembrane region" description="Helical" evidence="7">
    <location>
        <begin position="165"/>
        <end position="188"/>
    </location>
</feature>
<evidence type="ECO:0000256" key="7">
    <source>
        <dbReference type="SAM" id="Phobius"/>
    </source>
</evidence>
<dbReference type="Proteomes" id="UP000294558">
    <property type="component" value="Unassembled WGS sequence"/>
</dbReference>
<feature type="transmembrane region" description="Helical" evidence="7">
    <location>
        <begin position="384"/>
        <end position="402"/>
    </location>
</feature>
<feature type="transmembrane region" description="Helical" evidence="7">
    <location>
        <begin position="296"/>
        <end position="321"/>
    </location>
</feature>
<sequence length="416" mass="43402">MTVEPGNMTAQQVAGGESHPTEHHHGVGSDDFKPEMGTDGTLTEEPHHPNPATPTADRFKAIGEVVFLYAICIAAALGLSALLVEVTGGSSSEVFNALLDGSIRGPGRIGATIGVAVPLLLVAIGTIVSNRAGLVNIGQEGQLYIGAAFGAYFGTKLGFSGPWVIVLLLAASVVGGALWAGIAGVLRYTRNVPEVLTTLLLVTIAAQLVGYGLKNQWLLLAPAEGRANRQQISQQLPDNTRIPRIELFGNEFPISAFIAIALAFLIAAAMARTVWGLRLRMLGHNPRTAQRAGVAASRYGGGALLVSGAFAGLAGGMMLAGGDFGNYTLVPGFPANIGWTGLLVALVSRQRASVAIVIAFVFACLRTGSGFLAATGVERRITDVVQGLLVLALLIPPALLFLRQRRRQMNSGGDRT</sequence>
<keyword evidence="8" id="KW-0813">Transport</keyword>
<evidence type="ECO:0000256" key="3">
    <source>
        <dbReference type="ARBA" id="ARBA00022692"/>
    </source>
</evidence>
<evidence type="ECO:0000313" key="9">
    <source>
        <dbReference type="Proteomes" id="UP000294558"/>
    </source>
</evidence>
<keyword evidence="2" id="KW-1003">Cell membrane</keyword>
<dbReference type="InterPro" id="IPR001851">
    <property type="entry name" value="ABC_transp_permease"/>
</dbReference>
<feature type="compositionally biased region" description="Basic and acidic residues" evidence="6">
    <location>
        <begin position="19"/>
        <end position="36"/>
    </location>
</feature>
<comment type="subcellular location">
    <subcellularLocation>
        <location evidence="1">Cell membrane</location>
        <topology evidence="1">Multi-pass membrane protein</topology>
    </subcellularLocation>
</comment>
<feature type="transmembrane region" description="Helical" evidence="7">
    <location>
        <begin position="195"/>
        <end position="213"/>
    </location>
</feature>
<proteinExistence type="predicted"/>
<feature type="transmembrane region" description="Helical" evidence="7">
    <location>
        <begin position="327"/>
        <end position="347"/>
    </location>
</feature>
<feature type="region of interest" description="Disordered" evidence="6">
    <location>
        <begin position="1"/>
        <end position="55"/>
    </location>
</feature>
<comment type="caution">
    <text evidence="8">The sequence shown here is derived from an EMBL/GenBank/DDBJ whole genome shotgun (WGS) entry which is preliminary data.</text>
</comment>
<accession>A0A4R7I1D1</accession>
<dbReference type="PANTHER" id="PTHR47089:SF1">
    <property type="entry name" value="GUANOSINE ABC TRANSPORTER PERMEASE PROTEIN NUPP"/>
    <property type="match status" value="1"/>
</dbReference>
<evidence type="ECO:0000256" key="1">
    <source>
        <dbReference type="ARBA" id="ARBA00004651"/>
    </source>
</evidence>
<dbReference type="EMBL" id="SOAU01000001">
    <property type="protein sequence ID" value="TDT17367.1"/>
    <property type="molecule type" value="Genomic_DNA"/>
</dbReference>
<evidence type="ECO:0000256" key="2">
    <source>
        <dbReference type="ARBA" id="ARBA00022475"/>
    </source>
</evidence>
<organism evidence="8 9">
    <name type="scientific">Ilumatobacter fluminis</name>
    <dbReference type="NCBI Taxonomy" id="467091"/>
    <lineage>
        <taxon>Bacteria</taxon>
        <taxon>Bacillati</taxon>
        <taxon>Actinomycetota</taxon>
        <taxon>Acidimicrobiia</taxon>
        <taxon>Acidimicrobiales</taxon>
        <taxon>Ilumatobacteraceae</taxon>
        <taxon>Ilumatobacter</taxon>
    </lineage>
</organism>
<feature type="transmembrane region" description="Helical" evidence="7">
    <location>
        <begin position="354"/>
        <end position="372"/>
    </location>
</feature>
<reference evidence="8 9" key="1">
    <citation type="submission" date="2019-03" db="EMBL/GenBank/DDBJ databases">
        <title>Sequencing the genomes of 1000 actinobacteria strains.</title>
        <authorList>
            <person name="Klenk H.-P."/>
        </authorList>
    </citation>
    <scope>NUCLEOTIDE SEQUENCE [LARGE SCALE GENOMIC DNA]</scope>
    <source>
        <strain evidence="8 9">DSM 18936</strain>
    </source>
</reference>
<feature type="transmembrane region" description="Helical" evidence="7">
    <location>
        <begin position="254"/>
        <end position="275"/>
    </location>
</feature>
<keyword evidence="8" id="KW-0762">Sugar transport</keyword>
<dbReference type="Pfam" id="PF02653">
    <property type="entry name" value="BPD_transp_2"/>
    <property type="match status" value="1"/>
</dbReference>
<feature type="transmembrane region" description="Helical" evidence="7">
    <location>
        <begin position="66"/>
        <end position="89"/>
    </location>
</feature>
<evidence type="ECO:0000313" key="8">
    <source>
        <dbReference type="EMBL" id="TDT17367.1"/>
    </source>
</evidence>
<dbReference type="GO" id="GO:0022857">
    <property type="term" value="F:transmembrane transporter activity"/>
    <property type="evidence" value="ECO:0007669"/>
    <property type="project" value="InterPro"/>
</dbReference>
<dbReference type="PANTHER" id="PTHR47089">
    <property type="entry name" value="ABC TRANSPORTER, PERMEASE PROTEIN"/>
    <property type="match status" value="1"/>
</dbReference>
<evidence type="ECO:0000256" key="6">
    <source>
        <dbReference type="SAM" id="MobiDB-lite"/>
    </source>
</evidence>
<evidence type="ECO:0000256" key="5">
    <source>
        <dbReference type="ARBA" id="ARBA00023136"/>
    </source>
</evidence>
<keyword evidence="4 7" id="KW-1133">Transmembrane helix</keyword>
<dbReference type="GO" id="GO:0005886">
    <property type="term" value="C:plasma membrane"/>
    <property type="evidence" value="ECO:0007669"/>
    <property type="project" value="UniProtKB-SubCell"/>
</dbReference>
<dbReference type="CDD" id="cd06580">
    <property type="entry name" value="TM_PBP1_transp_TpRbsC_like"/>
    <property type="match status" value="1"/>
</dbReference>
<evidence type="ECO:0000256" key="4">
    <source>
        <dbReference type="ARBA" id="ARBA00022989"/>
    </source>
</evidence>
<gene>
    <name evidence="8" type="ORF">BDK89_2975</name>
</gene>
<keyword evidence="5 7" id="KW-0472">Membrane</keyword>
<name>A0A4R7I1D1_9ACTN</name>
<feature type="transmembrane region" description="Helical" evidence="7">
    <location>
        <begin position="109"/>
        <end position="129"/>
    </location>
</feature>
<keyword evidence="9" id="KW-1185">Reference proteome</keyword>
<dbReference type="OrthoDB" id="45037at2"/>
<dbReference type="AlphaFoldDB" id="A0A4R7I1D1"/>
<feature type="transmembrane region" description="Helical" evidence="7">
    <location>
        <begin position="141"/>
        <end position="159"/>
    </location>
</feature>
<keyword evidence="3 7" id="KW-0812">Transmembrane</keyword>